<name>A0A834IS43_RHYFE</name>
<dbReference type="HAMAP" id="MF_01477">
    <property type="entry name" value="Iojap_RsfS"/>
    <property type="match status" value="1"/>
</dbReference>
<dbReference type="SUPFAM" id="SSF81301">
    <property type="entry name" value="Nucleotidyltransferase"/>
    <property type="match status" value="1"/>
</dbReference>
<evidence type="ECO:0000256" key="3">
    <source>
        <dbReference type="ARBA" id="ARBA00023128"/>
    </source>
</evidence>
<comment type="function">
    <text evidence="4">Required for normal mitochondrial ribosome function and mitochondrial translation. May play a role in ribosome biogenesis by preventing premature association of the 28S and 39S ribosomal subunits. Interacts with mitochondrial ribosomal protein uL14m (MRPL14), probably blocking formation of intersubunit bridge B8, preventing association of the 28S and 39S ribosomal subunits. Addition to isolated mitochondrial ribosomal subunits partially inhibits translation, probably by interfering with the association of the 28S and 39S ribosomal subunits and the formation of functional ribosomes. May also participate in the assembly and/or regulation of the stability of the large subunit of the mitochondrial ribosome. May function as a ribosomal silencing factor.</text>
</comment>
<dbReference type="GO" id="GO:0005739">
    <property type="term" value="C:mitochondrion"/>
    <property type="evidence" value="ECO:0007669"/>
    <property type="project" value="UniProtKB-SubCell"/>
</dbReference>
<evidence type="ECO:0000256" key="1">
    <source>
        <dbReference type="ARBA" id="ARBA00004173"/>
    </source>
</evidence>
<comment type="subcellular location">
    <subcellularLocation>
        <location evidence="1">Mitochondrion</location>
    </subcellularLocation>
</comment>
<dbReference type="FunFam" id="3.30.460.10:FF:000018">
    <property type="entry name" value="Mitochondrial assembly of ribosomal large subunit 1"/>
    <property type="match status" value="1"/>
</dbReference>
<sequence>MFKNKFLSCARFFIQKTYLSNNSILRYTRTLCNVSKSKSNGITENSIAKDEDIILDIEKEKYLFDVEENEVDKFDCFNGLNLKRGKSGVFDIEDLVEALRKENSEHIFVANVPKQIKYVDYIVVVSGRSQKHMQAIAYFIRHLYKQKRNKGDLLPKIEGENSQDWIAMDLGNIALHVFSKKARIVYDLDTLWSVGSKYDDEYNKKEQISEMLSKYSTPLSEFQPAN</sequence>
<dbReference type="AlphaFoldDB" id="A0A834IS43"/>
<proteinExistence type="inferred from homology"/>
<dbReference type="Proteomes" id="UP000625711">
    <property type="component" value="Unassembled WGS sequence"/>
</dbReference>
<evidence type="ECO:0000256" key="2">
    <source>
        <dbReference type="ARBA" id="ARBA00010574"/>
    </source>
</evidence>
<evidence type="ECO:0000313" key="7">
    <source>
        <dbReference type="Proteomes" id="UP000625711"/>
    </source>
</evidence>
<evidence type="ECO:0000256" key="5">
    <source>
        <dbReference type="ARBA" id="ARBA00073331"/>
    </source>
</evidence>
<reference evidence="6" key="1">
    <citation type="submission" date="2020-08" db="EMBL/GenBank/DDBJ databases">
        <title>Genome sequencing and assembly of the red palm weevil Rhynchophorus ferrugineus.</title>
        <authorList>
            <person name="Dias G.B."/>
            <person name="Bergman C.M."/>
            <person name="Manee M."/>
        </authorList>
    </citation>
    <scope>NUCLEOTIDE SEQUENCE</scope>
    <source>
        <strain evidence="6">AA-2017</strain>
        <tissue evidence="6">Whole larva</tissue>
    </source>
</reference>
<dbReference type="InterPro" id="IPR004394">
    <property type="entry name" value="Iojap/RsfS/C7orf30"/>
</dbReference>
<dbReference type="PANTHER" id="PTHR21043:SF0">
    <property type="entry name" value="MITOCHONDRIAL ASSEMBLY OF RIBOSOMAL LARGE SUBUNIT PROTEIN 1"/>
    <property type="match status" value="1"/>
</dbReference>
<dbReference type="Pfam" id="PF02410">
    <property type="entry name" value="RsfS"/>
    <property type="match status" value="1"/>
</dbReference>
<dbReference type="InterPro" id="IPR043519">
    <property type="entry name" value="NT_sf"/>
</dbReference>
<dbReference type="PANTHER" id="PTHR21043">
    <property type="entry name" value="IOJAP SUPERFAMILY ORTHOLOG"/>
    <property type="match status" value="1"/>
</dbReference>
<comment type="caution">
    <text evidence="6">The sequence shown here is derived from an EMBL/GenBank/DDBJ whole genome shotgun (WGS) entry which is preliminary data.</text>
</comment>
<dbReference type="Gene3D" id="3.30.460.10">
    <property type="entry name" value="Beta Polymerase, domain 2"/>
    <property type="match status" value="1"/>
</dbReference>
<dbReference type="NCBIfam" id="TIGR00090">
    <property type="entry name" value="rsfS_iojap_ybeB"/>
    <property type="match status" value="1"/>
</dbReference>
<comment type="similarity">
    <text evidence="2">Belongs to the Iojap/RsfS family.</text>
</comment>
<gene>
    <name evidence="6" type="ORF">GWI33_012344</name>
</gene>
<accession>A0A834IS43</accession>
<dbReference type="GO" id="GO:0043023">
    <property type="term" value="F:ribosomal large subunit binding"/>
    <property type="evidence" value="ECO:0007669"/>
    <property type="project" value="TreeGrafter"/>
</dbReference>
<dbReference type="GO" id="GO:0017148">
    <property type="term" value="P:negative regulation of translation"/>
    <property type="evidence" value="ECO:0007669"/>
    <property type="project" value="TreeGrafter"/>
</dbReference>
<dbReference type="GO" id="GO:0090071">
    <property type="term" value="P:negative regulation of ribosome biogenesis"/>
    <property type="evidence" value="ECO:0007669"/>
    <property type="project" value="TreeGrafter"/>
</dbReference>
<protein>
    <recommendedName>
        <fullName evidence="5">Mitochondrial assembly of ribosomal large subunit protein 1</fullName>
    </recommendedName>
</protein>
<keyword evidence="7" id="KW-1185">Reference proteome</keyword>
<keyword evidence="3" id="KW-0496">Mitochondrion</keyword>
<evidence type="ECO:0000256" key="4">
    <source>
        <dbReference type="ARBA" id="ARBA00053669"/>
    </source>
</evidence>
<evidence type="ECO:0000313" key="6">
    <source>
        <dbReference type="EMBL" id="KAF7285036.1"/>
    </source>
</evidence>
<dbReference type="OrthoDB" id="21330at2759"/>
<organism evidence="6 7">
    <name type="scientific">Rhynchophorus ferrugineus</name>
    <name type="common">Red palm weevil</name>
    <name type="synonym">Curculio ferrugineus</name>
    <dbReference type="NCBI Taxonomy" id="354439"/>
    <lineage>
        <taxon>Eukaryota</taxon>
        <taxon>Metazoa</taxon>
        <taxon>Ecdysozoa</taxon>
        <taxon>Arthropoda</taxon>
        <taxon>Hexapoda</taxon>
        <taxon>Insecta</taxon>
        <taxon>Pterygota</taxon>
        <taxon>Neoptera</taxon>
        <taxon>Endopterygota</taxon>
        <taxon>Coleoptera</taxon>
        <taxon>Polyphaga</taxon>
        <taxon>Cucujiformia</taxon>
        <taxon>Curculionidae</taxon>
        <taxon>Dryophthorinae</taxon>
        <taxon>Rhynchophorus</taxon>
    </lineage>
</organism>
<dbReference type="EMBL" id="JAACXV010000062">
    <property type="protein sequence ID" value="KAF7285036.1"/>
    <property type="molecule type" value="Genomic_DNA"/>
</dbReference>